<dbReference type="AlphaFoldDB" id="Q3IBQ2"/>
<evidence type="ECO:0008006" key="3">
    <source>
        <dbReference type="Google" id="ProtNLM"/>
    </source>
</evidence>
<organism evidence="2">
    <name type="scientific">uncultured sulfate-reducing bacterium</name>
    <dbReference type="NCBI Taxonomy" id="153939"/>
    <lineage>
        <taxon>Bacteria</taxon>
        <taxon>environmental samples</taxon>
    </lineage>
</organism>
<dbReference type="PANTHER" id="PTHR35841:SF1">
    <property type="entry name" value="PHOSPHONATES-BINDING PERIPLASMIC PROTEIN"/>
    <property type="match status" value="1"/>
</dbReference>
<dbReference type="EMBL" id="CT025834">
    <property type="protein sequence ID" value="CAJ31151.1"/>
    <property type="molecule type" value="Genomic_DNA"/>
</dbReference>
<accession>Q3IBQ2</accession>
<protein>
    <recommendedName>
        <fullName evidence="3">Phosphate/phosphite/phosphonate ABC transporter substrate-binding protein</fullName>
    </recommendedName>
</protein>
<feature type="chain" id="PRO_5004225809" description="Phosphate/phosphite/phosphonate ABC transporter substrate-binding protein" evidence="1">
    <location>
        <begin position="25"/>
        <end position="301"/>
    </location>
</feature>
<gene>
    <name evidence="2" type="ORF">42c90043</name>
</gene>
<proteinExistence type="predicted"/>
<reference evidence="2" key="1">
    <citation type="journal article" date="2005" name="J. Bacteriol.">
        <title>Clustered genes related to sulfate respiration in uncultured prokaryotes support the theory of their concomitant horizontal transfer.</title>
        <authorList>
            <person name="Mussmann M."/>
            <person name="Richter M."/>
            <person name="Lombardot T."/>
            <person name="Meyerdierks A."/>
            <person name="Kuever J."/>
            <person name="Kube M."/>
            <person name="Glockner F.O."/>
            <person name="Amann R."/>
        </authorList>
    </citation>
    <scope>NUCLEOTIDE SEQUENCE</scope>
</reference>
<dbReference type="PANTHER" id="PTHR35841">
    <property type="entry name" value="PHOSPHONATES-BINDING PERIPLASMIC PROTEIN"/>
    <property type="match status" value="1"/>
</dbReference>
<evidence type="ECO:0000313" key="2">
    <source>
        <dbReference type="EMBL" id="CAJ31151.1"/>
    </source>
</evidence>
<dbReference type="Gene3D" id="3.40.190.10">
    <property type="entry name" value="Periplasmic binding protein-like II"/>
    <property type="match status" value="2"/>
</dbReference>
<dbReference type="CDD" id="cd13574">
    <property type="entry name" value="PBP2_PnhD_4"/>
    <property type="match status" value="1"/>
</dbReference>
<sequence length="301" mass="32358">MTKSRAATLLFAVAIGMIAAGSTAADDVSELGTLPPRLGVVSFYSPRLMFLKYQPLIDYLTRHTGRTWELALAGSYQEAVDRLCSGDVALAYLGPLTYIRAHHQCGTIPVVALRTGGKPIYNTHIMVRADAPYVRIEDLAGQRFAFGARLSASSHLVPRAMLIDGGVPLEEVEFTFLGHHERAARAVLLGEADACGVRDVVGDRFLGRGLRIIATSPSIANMPLVVLPQAPEELTKSVFRALVEVPAWDVEAAREIAALDEELSGGFAPCADSDYDGIRSLARRVFGPRFLELPASELGGG</sequence>
<dbReference type="Pfam" id="PF12974">
    <property type="entry name" value="Phosphonate-bd"/>
    <property type="match status" value="1"/>
</dbReference>
<name>Q3IBQ2_9BACT</name>
<evidence type="ECO:0000256" key="1">
    <source>
        <dbReference type="SAM" id="SignalP"/>
    </source>
</evidence>
<feature type="signal peptide" evidence="1">
    <location>
        <begin position="1"/>
        <end position="24"/>
    </location>
</feature>
<dbReference type="SUPFAM" id="SSF53850">
    <property type="entry name" value="Periplasmic binding protein-like II"/>
    <property type="match status" value="1"/>
</dbReference>
<keyword evidence="1" id="KW-0732">Signal</keyword>